<dbReference type="Gene3D" id="3.30.70.260">
    <property type="match status" value="1"/>
</dbReference>
<accession>A0A1M5N3P8</accession>
<name>A0A1M5N3P8_9BACT</name>
<dbReference type="EMBL" id="FQWQ01000001">
    <property type="protein sequence ID" value="SHG84180.1"/>
    <property type="molecule type" value="Genomic_DNA"/>
</dbReference>
<evidence type="ECO:0008006" key="3">
    <source>
        <dbReference type="Google" id="ProtNLM"/>
    </source>
</evidence>
<keyword evidence="2" id="KW-1185">Reference proteome</keyword>
<reference evidence="1 2" key="1">
    <citation type="submission" date="2016-11" db="EMBL/GenBank/DDBJ databases">
        <authorList>
            <person name="Jaros S."/>
            <person name="Januszkiewicz K."/>
            <person name="Wedrychowicz H."/>
        </authorList>
    </citation>
    <scope>NUCLEOTIDE SEQUENCE [LARGE SCALE GENOMIC DNA]</scope>
    <source>
        <strain evidence="1 2">DSM 24574</strain>
    </source>
</reference>
<gene>
    <name evidence="1" type="ORF">SAMN04488109_2088</name>
</gene>
<evidence type="ECO:0000313" key="1">
    <source>
        <dbReference type="EMBL" id="SHG84180.1"/>
    </source>
</evidence>
<dbReference type="AlphaFoldDB" id="A0A1M5N3P8"/>
<organism evidence="1 2">
    <name type="scientific">Chryseolinea serpens</name>
    <dbReference type="NCBI Taxonomy" id="947013"/>
    <lineage>
        <taxon>Bacteria</taxon>
        <taxon>Pseudomonadati</taxon>
        <taxon>Bacteroidota</taxon>
        <taxon>Cytophagia</taxon>
        <taxon>Cytophagales</taxon>
        <taxon>Fulvivirgaceae</taxon>
        <taxon>Chryseolinea</taxon>
    </lineage>
</organism>
<dbReference type="Proteomes" id="UP000184212">
    <property type="component" value="Unassembled WGS sequence"/>
</dbReference>
<dbReference type="InterPro" id="IPR045865">
    <property type="entry name" value="ACT-like_dom_sf"/>
</dbReference>
<protein>
    <recommendedName>
        <fullName evidence="3">ACT domain-containing protein</fullName>
    </recommendedName>
</protein>
<dbReference type="SUPFAM" id="SSF55021">
    <property type="entry name" value="ACT-like"/>
    <property type="match status" value="1"/>
</dbReference>
<dbReference type="STRING" id="947013.SAMN04488109_2088"/>
<evidence type="ECO:0000313" key="2">
    <source>
        <dbReference type="Proteomes" id="UP000184212"/>
    </source>
</evidence>
<sequence>MTIHTRTLLETNTITMKQEFTLEIHSDNNFSVLNRIVNILNRRRIRIKKLVAHEVEGDFRMGVAVLLLFTTPDMMEKVKHQLEKLIEVEYAIYYPGSDLYCELSAKHNEQVV</sequence>
<proteinExistence type="predicted"/>